<comment type="subcellular location">
    <subcellularLocation>
        <location evidence="1">Cell membrane</location>
        <topology evidence="1">Multi-pass membrane protein</topology>
    </subcellularLocation>
</comment>
<evidence type="ECO:0000256" key="5">
    <source>
        <dbReference type="ARBA" id="ARBA00023136"/>
    </source>
</evidence>
<evidence type="ECO:0000313" key="8">
    <source>
        <dbReference type="EMBL" id="TQV69585.1"/>
    </source>
</evidence>
<dbReference type="PANTHER" id="PTHR40077">
    <property type="entry name" value="MEMBRANE PROTEIN-RELATED"/>
    <property type="match status" value="1"/>
</dbReference>
<feature type="transmembrane region" description="Helical" evidence="6">
    <location>
        <begin position="39"/>
        <end position="59"/>
    </location>
</feature>
<organism evidence="8 9">
    <name type="scientific">Aliiroseovarius halocynthiae</name>
    <dbReference type="NCBI Taxonomy" id="985055"/>
    <lineage>
        <taxon>Bacteria</taxon>
        <taxon>Pseudomonadati</taxon>
        <taxon>Pseudomonadota</taxon>
        <taxon>Alphaproteobacteria</taxon>
        <taxon>Rhodobacterales</taxon>
        <taxon>Paracoccaceae</taxon>
        <taxon>Aliiroseovarius</taxon>
    </lineage>
</organism>
<feature type="transmembrane region" description="Helical" evidence="6">
    <location>
        <begin position="6"/>
        <end position="27"/>
    </location>
</feature>
<evidence type="ECO:0000256" key="2">
    <source>
        <dbReference type="ARBA" id="ARBA00022475"/>
    </source>
</evidence>
<keyword evidence="5 6" id="KW-0472">Membrane</keyword>
<gene>
    <name evidence="8" type="ORF">FIL88_07045</name>
</gene>
<dbReference type="Pfam" id="PF12823">
    <property type="entry name" value="DUF3817"/>
    <property type="match status" value="1"/>
</dbReference>
<evidence type="ECO:0000256" key="3">
    <source>
        <dbReference type="ARBA" id="ARBA00022692"/>
    </source>
</evidence>
<dbReference type="AlphaFoldDB" id="A0A545SX92"/>
<feature type="domain" description="DUF3817" evidence="7">
    <location>
        <begin position="1"/>
        <end position="87"/>
    </location>
</feature>
<dbReference type="Proteomes" id="UP000315816">
    <property type="component" value="Unassembled WGS sequence"/>
</dbReference>
<evidence type="ECO:0000256" key="1">
    <source>
        <dbReference type="ARBA" id="ARBA00004651"/>
    </source>
</evidence>
<dbReference type="GO" id="GO:0005886">
    <property type="term" value="C:plasma membrane"/>
    <property type="evidence" value="ECO:0007669"/>
    <property type="project" value="UniProtKB-SubCell"/>
</dbReference>
<keyword evidence="9" id="KW-1185">Reference proteome</keyword>
<evidence type="ECO:0000259" key="7">
    <source>
        <dbReference type="Pfam" id="PF12823"/>
    </source>
</evidence>
<proteinExistence type="predicted"/>
<name>A0A545SX92_9RHOB</name>
<evidence type="ECO:0000313" key="9">
    <source>
        <dbReference type="Proteomes" id="UP000315816"/>
    </source>
</evidence>
<dbReference type="OrthoDB" id="1121311at2"/>
<reference evidence="8 9" key="1">
    <citation type="submission" date="2019-06" db="EMBL/GenBank/DDBJ databases">
        <title>A novel species of marine bacteria.</title>
        <authorList>
            <person name="Wang Y."/>
        </authorList>
    </citation>
    <scope>NUCLEOTIDE SEQUENCE [LARGE SCALE GENOMIC DNA]</scope>
    <source>
        <strain evidence="8 9">MA1-10</strain>
    </source>
</reference>
<dbReference type="PANTHER" id="PTHR40077:SF1">
    <property type="entry name" value="MEMBRANE PROTEIN"/>
    <property type="match status" value="1"/>
</dbReference>
<keyword evidence="2" id="KW-1003">Cell membrane</keyword>
<accession>A0A545SX92</accession>
<dbReference type="EMBL" id="VICH01000004">
    <property type="protein sequence ID" value="TQV69585.1"/>
    <property type="molecule type" value="Genomic_DNA"/>
</dbReference>
<dbReference type="InterPro" id="IPR023845">
    <property type="entry name" value="DUF3817_TM"/>
</dbReference>
<keyword evidence="3 6" id="KW-0812">Transmembrane</keyword>
<dbReference type="NCBIfam" id="TIGR03954">
    <property type="entry name" value="integ_memb_HG"/>
    <property type="match status" value="1"/>
</dbReference>
<keyword evidence="4 6" id="KW-1133">Transmembrane helix</keyword>
<evidence type="ECO:0000256" key="4">
    <source>
        <dbReference type="ARBA" id="ARBA00022989"/>
    </source>
</evidence>
<protein>
    <submittedName>
        <fullName evidence="8">DUF3817 domain-containing protein</fullName>
    </submittedName>
</protein>
<sequence>MFRKIASIEGWSYLLLLFVAMPLKYWAGMSEIVPTVGMAHGWLFIAYMGALVVASSYGGLSMARVSWAILASLLPFGTFVHDPYLKREEQVVRRQGAV</sequence>
<comment type="caution">
    <text evidence="8">The sequence shown here is derived from an EMBL/GenBank/DDBJ whole genome shotgun (WGS) entry which is preliminary data.</text>
</comment>
<evidence type="ECO:0000256" key="6">
    <source>
        <dbReference type="SAM" id="Phobius"/>
    </source>
</evidence>